<feature type="non-terminal residue" evidence="1">
    <location>
        <position position="14"/>
    </location>
</feature>
<dbReference type="EMBL" id="BDIP01003908">
    <property type="protein sequence ID" value="GCA63528.1"/>
    <property type="molecule type" value="Genomic_DNA"/>
</dbReference>
<proteinExistence type="predicted"/>
<dbReference type="Proteomes" id="UP000265618">
    <property type="component" value="Unassembled WGS sequence"/>
</dbReference>
<accession>A0A391NWJ5</accession>
<keyword evidence="2" id="KW-1185">Reference proteome</keyword>
<comment type="caution">
    <text evidence="1">The sequence shown here is derived from an EMBL/GenBank/DDBJ whole genome shotgun (WGS) entry which is preliminary data.</text>
</comment>
<name>A0A391NWJ5_9EUKA</name>
<gene>
    <name evidence="1" type="ORF">KIPB_010473</name>
</gene>
<sequence length="14" mass="1628">MLPLVPIPVERHAR</sequence>
<reference evidence="1 2" key="1">
    <citation type="journal article" date="2018" name="PLoS ONE">
        <title>The draft genome of Kipferlia bialata reveals reductive genome evolution in fornicate parasites.</title>
        <authorList>
            <person name="Tanifuji G."/>
            <person name="Takabayashi S."/>
            <person name="Kume K."/>
            <person name="Takagi M."/>
            <person name="Nakayama T."/>
            <person name="Kamikawa R."/>
            <person name="Inagaki Y."/>
            <person name="Hashimoto T."/>
        </authorList>
    </citation>
    <scope>NUCLEOTIDE SEQUENCE [LARGE SCALE GENOMIC DNA]</scope>
    <source>
        <strain evidence="1">NY0173</strain>
    </source>
</reference>
<organism evidence="1 2">
    <name type="scientific">Kipferlia bialata</name>
    <dbReference type="NCBI Taxonomy" id="797122"/>
    <lineage>
        <taxon>Eukaryota</taxon>
        <taxon>Metamonada</taxon>
        <taxon>Carpediemonas-like organisms</taxon>
        <taxon>Kipferlia</taxon>
    </lineage>
</organism>
<protein>
    <submittedName>
        <fullName evidence="1">Uncharacterized protein</fullName>
    </submittedName>
</protein>
<evidence type="ECO:0000313" key="2">
    <source>
        <dbReference type="Proteomes" id="UP000265618"/>
    </source>
</evidence>
<evidence type="ECO:0000313" key="1">
    <source>
        <dbReference type="EMBL" id="GCA63528.1"/>
    </source>
</evidence>